<evidence type="ECO:0000313" key="3">
    <source>
        <dbReference type="Proteomes" id="UP000005143"/>
    </source>
</evidence>
<dbReference type="AlphaFoldDB" id="H0EAS0"/>
<feature type="compositionally biased region" description="Gly residues" evidence="1">
    <location>
        <begin position="294"/>
        <end position="309"/>
    </location>
</feature>
<dbReference type="EMBL" id="AGUD01000297">
    <property type="protein sequence ID" value="EHN09245.1"/>
    <property type="molecule type" value="Genomic_DNA"/>
</dbReference>
<dbReference type="PATRIC" id="fig|1097667.3.peg.3909"/>
<evidence type="ECO:0000313" key="2">
    <source>
        <dbReference type="EMBL" id="EHN09245.1"/>
    </source>
</evidence>
<organism evidence="2 3">
    <name type="scientific">Patulibacter medicamentivorans</name>
    <dbReference type="NCBI Taxonomy" id="1097667"/>
    <lineage>
        <taxon>Bacteria</taxon>
        <taxon>Bacillati</taxon>
        <taxon>Actinomycetota</taxon>
        <taxon>Thermoleophilia</taxon>
        <taxon>Solirubrobacterales</taxon>
        <taxon>Patulibacteraceae</taxon>
        <taxon>Patulibacter</taxon>
    </lineage>
</organism>
<feature type="compositionally biased region" description="Low complexity" evidence="1">
    <location>
        <begin position="283"/>
        <end position="292"/>
    </location>
</feature>
<dbReference type="Proteomes" id="UP000005143">
    <property type="component" value="Unassembled WGS sequence"/>
</dbReference>
<feature type="region of interest" description="Disordered" evidence="1">
    <location>
        <begin position="283"/>
        <end position="313"/>
    </location>
</feature>
<feature type="compositionally biased region" description="Polar residues" evidence="1">
    <location>
        <begin position="1"/>
        <end position="14"/>
    </location>
</feature>
<name>H0EAS0_9ACTN</name>
<gene>
    <name evidence="2" type="ORF">PAI11_39440</name>
</gene>
<keyword evidence="3" id="KW-1185">Reference proteome</keyword>
<feature type="region of interest" description="Disordered" evidence="1">
    <location>
        <begin position="1"/>
        <end position="39"/>
    </location>
</feature>
<protein>
    <submittedName>
        <fullName evidence="2">Uncharacterized protein</fullName>
    </submittedName>
</protein>
<reference evidence="2 3" key="1">
    <citation type="journal article" date="2013" name="Biodegradation">
        <title>Quantitative proteomic analysis of ibuprofen-degrading Patulibacter sp. strain I11.</title>
        <authorList>
            <person name="Almeida B."/>
            <person name="Kjeldal H."/>
            <person name="Lolas I."/>
            <person name="Knudsen A.D."/>
            <person name="Carvalho G."/>
            <person name="Nielsen K.L."/>
            <person name="Barreto Crespo M.T."/>
            <person name="Stensballe A."/>
            <person name="Nielsen J.L."/>
        </authorList>
    </citation>
    <scope>NUCLEOTIDE SEQUENCE [LARGE SCALE GENOMIC DNA]</scope>
    <source>
        <strain evidence="2 3">I11</strain>
    </source>
</reference>
<sequence>MSTLDGTQKRSLSGPSPDEKQWREVTQGDDGSVLGVRRESGKMGTINATRLWGPDGTLRGEGALTAPSGRTSYAFPVTLDLTPDGKTVVYGYANWTGFGLSTQYEFGTYAEGSSGWYVAPFDITDARAGTLVGRRVVANDSTTVLLQDDGSSVPHSNDFHPWFTGAGAGESVSRVDVAANGKLAAVETWPNGSGTNGRKVAMVPFASLGAPPPSDGSDCYLPAQGEPSYVSISQDGTRMAWHDDRGVVVAGTPVWFPSAAASTCNLSSPPVVISASGTMPSLGPSTAATPAAGPGPGSGGGTPGGGSSGGAAAAPKVSLSKTLRAAALKAGVSLKVTVAKAGKVTATAKVGKKTVATGKATAKRAGTVEVKLKATKAYRKRLSSLRRKVLAIAVKAGGRTVTVKRTLR</sequence>
<evidence type="ECO:0000256" key="1">
    <source>
        <dbReference type="SAM" id="MobiDB-lite"/>
    </source>
</evidence>
<proteinExistence type="predicted"/>
<comment type="caution">
    <text evidence="2">The sequence shown here is derived from an EMBL/GenBank/DDBJ whole genome shotgun (WGS) entry which is preliminary data.</text>
</comment>
<accession>H0EAS0</accession>